<accession>A0A8S9IRW9</accession>
<gene>
    <name evidence="1" type="ORF">F2Q70_00004372</name>
</gene>
<reference evidence="1" key="1">
    <citation type="submission" date="2019-12" db="EMBL/GenBank/DDBJ databases">
        <title>Genome sequencing and annotation of Brassica cretica.</title>
        <authorList>
            <person name="Studholme D.J."/>
            <person name="Sarris P.F."/>
        </authorList>
    </citation>
    <scope>NUCLEOTIDE SEQUENCE</scope>
    <source>
        <strain evidence="1">PFS-102/07</strain>
        <tissue evidence="1">Leaf</tissue>
    </source>
</reference>
<protein>
    <submittedName>
        <fullName evidence="1">Uncharacterized protein</fullName>
    </submittedName>
</protein>
<dbReference type="EMBL" id="QGKY02001015">
    <property type="protein sequence ID" value="KAF2572375.1"/>
    <property type="molecule type" value="Genomic_DNA"/>
</dbReference>
<dbReference type="AlphaFoldDB" id="A0A8S9IRW9"/>
<proteinExistence type="predicted"/>
<sequence length="87" mass="9705">MDGDLSIVILRPYFDTRYSFELAFQCHRLEVNPMVRSDVMPVLLKSGMSASRDKVVEEMNGMSIVGAPLVAIDGDARTWAEPISRTT</sequence>
<organism evidence="1">
    <name type="scientific">Brassica cretica</name>
    <name type="common">Mustard</name>
    <dbReference type="NCBI Taxonomy" id="69181"/>
    <lineage>
        <taxon>Eukaryota</taxon>
        <taxon>Viridiplantae</taxon>
        <taxon>Streptophyta</taxon>
        <taxon>Embryophyta</taxon>
        <taxon>Tracheophyta</taxon>
        <taxon>Spermatophyta</taxon>
        <taxon>Magnoliopsida</taxon>
        <taxon>eudicotyledons</taxon>
        <taxon>Gunneridae</taxon>
        <taxon>Pentapetalae</taxon>
        <taxon>rosids</taxon>
        <taxon>malvids</taxon>
        <taxon>Brassicales</taxon>
        <taxon>Brassicaceae</taxon>
        <taxon>Brassiceae</taxon>
        <taxon>Brassica</taxon>
    </lineage>
</organism>
<comment type="caution">
    <text evidence="1">The sequence shown here is derived from an EMBL/GenBank/DDBJ whole genome shotgun (WGS) entry which is preliminary data.</text>
</comment>
<evidence type="ECO:0000313" key="1">
    <source>
        <dbReference type="EMBL" id="KAF2572375.1"/>
    </source>
</evidence>
<name>A0A8S9IRW9_BRACR</name>